<evidence type="ECO:0000256" key="2">
    <source>
        <dbReference type="ARBA" id="ARBA00023235"/>
    </source>
</evidence>
<evidence type="ECO:0000256" key="3">
    <source>
        <dbReference type="ARBA" id="ARBA00029734"/>
    </source>
</evidence>
<protein>
    <recommendedName>
        <fullName evidence="1">ribose-5-phosphate isomerase</fullName>
        <ecNumber evidence="1">5.3.1.6</ecNumber>
    </recommendedName>
    <alternativeName>
        <fullName evidence="3">Phosphoriboisomerase</fullName>
    </alternativeName>
</protein>
<dbReference type="GO" id="GO:0005829">
    <property type="term" value="C:cytosol"/>
    <property type="evidence" value="ECO:0007669"/>
    <property type="project" value="TreeGrafter"/>
</dbReference>
<dbReference type="EC" id="5.3.1.6" evidence="1"/>
<dbReference type="Gene3D" id="3.30.70.260">
    <property type="match status" value="1"/>
</dbReference>
<comment type="caution">
    <text evidence="4">The sequence shown here is derived from an EMBL/GenBank/DDBJ whole genome shotgun (WGS) entry which is preliminary data.</text>
</comment>
<organism evidence="4 5">
    <name type="scientific">Lactococcus lactis subsp. hordniae</name>
    <dbReference type="NCBI Taxonomy" id="203404"/>
    <lineage>
        <taxon>Bacteria</taxon>
        <taxon>Bacillati</taxon>
        <taxon>Bacillota</taxon>
        <taxon>Bacilli</taxon>
        <taxon>Lactobacillales</taxon>
        <taxon>Streptococcaceae</taxon>
        <taxon>Lactococcus</taxon>
    </lineage>
</organism>
<dbReference type="GO" id="GO:0009052">
    <property type="term" value="P:pentose-phosphate shunt, non-oxidative branch"/>
    <property type="evidence" value="ECO:0007669"/>
    <property type="project" value="InterPro"/>
</dbReference>
<dbReference type="GO" id="GO:0006014">
    <property type="term" value="P:D-ribose metabolic process"/>
    <property type="evidence" value="ECO:0007669"/>
    <property type="project" value="TreeGrafter"/>
</dbReference>
<dbReference type="AlphaFoldDB" id="A0A2A5SKZ1"/>
<dbReference type="SUPFAM" id="SSF75445">
    <property type="entry name" value="D-ribose-5-phosphate isomerase (RpiA), lid domain"/>
    <property type="match status" value="1"/>
</dbReference>
<reference evidence="4 5" key="1">
    <citation type="submission" date="2014-12" db="EMBL/GenBank/DDBJ databases">
        <title>Draft genome sequences of 10 type strains of Lactococcus.</title>
        <authorList>
            <person name="Sun Z."/>
            <person name="Zhong Z."/>
            <person name="Liu W."/>
            <person name="Zhang W."/>
            <person name="Zhang H."/>
        </authorList>
    </citation>
    <scope>NUCLEOTIDE SEQUENCE [LARGE SCALE GENOMIC DNA]</scope>
    <source>
        <strain evidence="4 5">DSM 20450</strain>
    </source>
</reference>
<proteinExistence type="predicted"/>
<dbReference type="Proteomes" id="UP000218744">
    <property type="component" value="Unassembled WGS sequence"/>
</dbReference>
<gene>
    <name evidence="4" type="ORF">RU90_GL000010</name>
</gene>
<dbReference type="SUPFAM" id="SSF100950">
    <property type="entry name" value="NagB/RpiA/CoA transferase-like"/>
    <property type="match status" value="1"/>
</dbReference>
<dbReference type="Pfam" id="PF06026">
    <property type="entry name" value="Rib_5-P_isom_A"/>
    <property type="match status" value="1"/>
</dbReference>
<accession>A0A2A5SKZ1</accession>
<dbReference type="Gene3D" id="3.40.50.1360">
    <property type="match status" value="1"/>
</dbReference>
<name>A0A2A5SKZ1_LACLH</name>
<dbReference type="PANTHER" id="PTHR11934">
    <property type="entry name" value="RIBOSE-5-PHOSPHATE ISOMERASE"/>
    <property type="match status" value="1"/>
</dbReference>
<dbReference type="InterPro" id="IPR004788">
    <property type="entry name" value="Ribose5P_isomerase_type_A"/>
</dbReference>
<sequence>MKSLEKSSLKHIRIVTVSNETKTLCEQMGLNLVEFEEVDQVDWTFDGCDWINRKFQALKTRGGIQTEEKMLAQVSKHYVLLVTKEKLYDHKKTELPICCEILPNSIKVIRKKLLNYNADFNLRISNNMPIKTRHGNYLIDVQWKNSDIPEYISTVLDSLVGIVSHSFFFE</sequence>
<dbReference type="GO" id="GO:0004751">
    <property type="term" value="F:ribose-5-phosphate isomerase activity"/>
    <property type="evidence" value="ECO:0007669"/>
    <property type="project" value="UniProtKB-EC"/>
</dbReference>
<evidence type="ECO:0000313" key="5">
    <source>
        <dbReference type="Proteomes" id="UP000218744"/>
    </source>
</evidence>
<evidence type="ECO:0000313" key="4">
    <source>
        <dbReference type="EMBL" id="PCS14178.1"/>
    </source>
</evidence>
<dbReference type="InterPro" id="IPR037171">
    <property type="entry name" value="NagB/RpiA_transferase-like"/>
</dbReference>
<dbReference type="PANTHER" id="PTHR11934:SF0">
    <property type="entry name" value="RIBOSE-5-PHOSPHATE ISOMERASE"/>
    <property type="match status" value="1"/>
</dbReference>
<keyword evidence="2" id="KW-0413">Isomerase</keyword>
<evidence type="ECO:0000256" key="1">
    <source>
        <dbReference type="ARBA" id="ARBA00011959"/>
    </source>
</evidence>
<dbReference type="EMBL" id="JXKA01000001">
    <property type="protein sequence ID" value="PCS14178.1"/>
    <property type="molecule type" value="Genomic_DNA"/>
</dbReference>